<dbReference type="Pfam" id="PF04445">
    <property type="entry name" value="SAM_MT"/>
    <property type="match status" value="1"/>
</dbReference>
<comment type="catalytic activity">
    <reaction evidence="1">
        <text>guanosine(1516) in 16S rRNA + S-adenosyl-L-methionine = N(2)-methylguanosine(1516) in 16S rRNA + S-adenosyl-L-homocysteine + H(+)</text>
        <dbReference type="Rhea" id="RHEA:43220"/>
        <dbReference type="Rhea" id="RHEA-COMP:10412"/>
        <dbReference type="Rhea" id="RHEA-COMP:10413"/>
        <dbReference type="ChEBI" id="CHEBI:15378"/>
        <dbReference type="ChEBI" id="CHEBI:57856"/>
        <dbReference type="ChEBI" id="CHEBI:59789"/>
        <dbReference type="ChEBI" id="CHEBI:74269"/>
        <dbReference type="ChEBI" id="CHEBI:74481"/>
        <dbReference type="EC" id="2.1.1.242"/>
    </reaction>
</comment>
<keyword evidence="1" id="KW-0808">Transferase</keyword>
<dbReference type="GO" id="GO:0008990">
    <property type="term" value="F:rRNA (guanine-N2-)-methyltransferase activity"/>
    <property type="evidence" value="ECO:0007669"/>
    <property type="project" value="UniProtKB-UniRule"/>
</dbReference>
<dbReference type="InterPro" id="IPR029063">
    <property type="entry name" value="SAM-dependent_MTases_sf"/>
</dbReference>
<name>A0A917FK23_9GAMM</name>
<dbReference type="CDD" id="cd02440">
    <property type="entry name" value="AdoMet_MTases"/>
    <property type="match status" value="1"/>
</dbReference>
<keyword evidence="3" id="KW-1185">Reference proteome</keyword>
<evidence type="ECO:0000256" key="1">
    <source>
        <dbReference type="HAMAP-Rule" id="MF_01523"/>
    </source>
</evidence>
<evidence type="ECO:0000313" key="2">
    <source>
        <dbReference type="EMBL" id="GGF88451.1"/>
    </source>
</evidence>
<comment type="caution">
    <text evidence="1">Lacks conserved residue(s) required for the propagation of feature annotation.</text>
</comment>
<organism evidence="2 3">
    <name type="scientific">Marinicella pacifica</name>
    <dbReference type="NCBI Taxonomy" id="1171543"/>
    <lineage>
        <taxon>Bacteria</taxon>
        <taxon>Pseudomonadati</taxon>
        <taxon>Pseudomonadota</taxon>
        <taxon>Gammaproteobacteria</taxon>
        <taxon>Lysobacterales</taxon>
        <taxon>Marinicellaceae</taxon>
        <taxon>Marinicella</taxon>
    </lineage>
</organism>
<sequence>MQQLDFDPAVVLNKLDDDLTLSYVDGVLSLRHQDQSFQSLAIDFCSPQFLYRLKRAAHEQLVKACRIKNQSKIRLLDATAGLGRDAMILQTVGFKVTAYERHPLLAALIADALTRIPADREPFDLQIGDATTVFQSGDFDVIYLDPMFPDSKKSARVKKDMAILQQLHQHTSDDSHELFKAAWQASCQRLVVKRPQKSATLSDAKPTFQINGKTCRFDVYQRA</sequence>
<dbReference type="InterPro" id="IPR007536">
    <property type="entry name" value="16SrRNA_methylTrfase_J"/>
</dbReference>
<comment type="similarity">
    <text evidence="1">Belongs to the methyltransferase superfamily. RsmJ family.</text>
</comment>
<dbReference type="GO" id="GO:0005737">
    <property type="term" value="C:cytoplasm"/>
    <property type="evidence" value="ECO:0007669"/>
    <property type="project" value="UniProtKB-SubCell"/>
</dbReference>
<dbReference type="Proteomes" id="UP000605253">
    <property type="component" value="Unassembled WGS sequence"/>
</dbReference>
<dbReference type="PANTHER" id="PTHR36112:SF1">
    <property type="entry name" value="RIBOSOMAL RNA SMALL SUBUNIT METHYLTRANSFERASE J"/>
    <property type="match status" value="1"/>
</dbReference>
<keyword evidence="1" id="KW-0698">rRNA processing</keyword>
<dbReference type="SUPFAM" id="SSF53335">
    <property type="entry name" value="S-adenosyl-L-methionine-dependent methyltransferases"/>
    <property type="match status" value="1"/>
</dbReference>
<keyword evidence="1 2" id="KW-0489">Methyltransferase</keyword>
<dbReference type="Gene3D" id="3.40.50.150">
    <property type="entry name" value="Vaccinia Virus protein VP39"/>
    <property type="match status" value="1"/>
</dbReference>
<dbReference type="AlphaFoldDB" id="A0A917FK23"/>
<proteinExistence type="inferred from homology"/>
<comment type="subcellular location">
    <subcellularLocation>
        <location evidence="1">Cytoplasm</location>
    </subcellularLocation>
</comment>
<comment type="caution">
    <text evidence="2">The sequence shown here is derived from an EMBL/GenBank/DDBJ whole genome shotgun (WGS) entry which is preliminary data.</text>
</comment>
<evidence type="ECO:0000313" key="3">
    <source>
        <dbReference type="Proteomes" id="UP000605253"/>
    </source>
</evidence>
<dbReference type="EMBL" id="BMEO01000002">
    <property type="protein sequence ID" value="GGF88451.1"/>
    <property type="molecule type" value="Genomic_DNA"/>
</dbReference>
<accession>A0A917FK23</accession>
<reference evidence="2" key="1">
    <citation type="journal article" date="2014" name="Int. J. Syst. Evol. Microbiol.">
        <title>Complete genome sequence of Corynebacterium casei LMG S-19264T (=DSM 44701T), isolated from a smear-ripened cheese.</title>
        <authorList>
            <consortium name="US DOE Joint Genome Institute (JGI-PGF)"/>
            <person name="Walter F."/>
            <person name="Albersmeier A."/>
            <person name="Kalinowski J."/>
            <person name="Ruckert C."/>
        </authorList>
    </citation>
    <scope>NUCLEOTIDE SEQUENCE</scope>
    <source>
        <strain evidence="2">CGMCC 1.12181</strain>
    </source>
</reference>
<feature type="binding site" evidence="1">
    <location>
        <position position="145"/>
    </location>
    <ligand>
        <name>S-adenosyl-L-methionine</name>
        <dbReference type="ChEBI" id="CHEBI:59789"/>
    </ligand>
</feature>
<feature type="binding site" evidence="1">
    <location>
        <begin position="84"/>
        <end position="85"/>
    </location>
    <ligand>
        <name>S-adenosyl-L-methionine</name>
        <dbReference type="ChEBI" id="CHEBI:59789"/>
    </ligand>
</feature>
<comment type="function">
    <text evidence="1">Specifically methylates the guanosine in position 1516 of 16S rRNA.</text>
</comment>
<keyword evidence="1" id="KW-0963">Cytoplasm</keyword>
<dbReference type="HAMAP" id="MF_01523">
    <property type="entry name" value="16SrRNA_methyltr_J"/>
    <property type="match status" value="1"/>
</dbReference>
<reference evidence="2" key="2">
    <citation type="submission" date="2020-09" db="EMBL/GenBank/DDBJ databases">
        <authorList>
            <person name="Sun Q."/>
            <person name="Zhou Y."/>
        </authorList>
    </citation>
    <scope>NUCLEOTIDE SEQUENCE</scope>
    <source>
        <strain evidence="2">CGMCC 1.12181</strain>
    </source>
</reference>
<gene>
    <name evidence="1 2" type="primary">rsmJ</name>
    <name evidence="2" type="ORF">GCM10011365_07010</name>
</gene>
<dbReference type="PANTHER" id="PTHR36112">
    <property type="entry name" value="RIBOSOMAL RNA SMALL SUBUNIT METHYLTRANSFERASE J"/>
    <property type="match status" value="1"/>
</dbReference>
<protein>
    <recommendedName>
        <fullName evidence="1">Ribosomal RNA small subunit methyltransferase J</fullName>
        <ecNumber evidence="1">2.1.1.242</ecNumber>
    </recommendedName>
    <alternativeName>
        <fullName evidence="1">16S rRNA m2G1516 methyltransferase</fullName>
    </alternativeName>
    <alternativeName>
        <fullName evidence="1">rRNA (guanine-N(2)-)-methyltransferase</fullName>
    </alternativeName>
</protein>
<feature type="binding site" evidence="1">
    <location>
        <begin position="100"/>
        <end position="101"/>
    </location>
    <ligand>
        <name>S-adenosyl-L-methionine</name>
        <dbReference type="ChEBI" id="CHEBI:59789"/>
    </ligand>
</feature>
<dbReference type="EC" id="2.1.1.242" evidence="1"/>
<keyword evidence="1" id="KW-0949">S-adenosyl-L-methionine</keyword>